<sequence>MELKLSSYSAIGQAQAEVPESFGQFCIFSLRLWFNHITICKVFSTYTLNLRIQCQVACSCRSLLNIFEQNIAKHICNAAHKTLVTEQIGSNNSRMK</sequence>
<proteinExistence type="predicted"/>
<evidence type="ECO:0000313" key="1">
    <source>
        <dbReference type="EMBL" id="MBX50013.1"/>
    </source>
</evidence>
<organism evidence="1">
    <name type="scientific">Rhizophora mucronata</name>
    <name type="common">Asiatic mangrove</name>
    <dbReference type="NCBI Taxonomy" id="61149"/>
    <lineage>
        <taxon>Eukaryota</taxon>
        <taxon>Viridiplantae</taxon>
        <taxon>Streptophyta</taxon>
        <taxon>Embryophyta</taxon>
        <taxon>Tracheophyta</taxon>
        <taxon>Spermatophyta</taxon>
        <taxon>Magnoliopsida</taxon>
        <taxon>eudicotyledons</taxon>
        <taxon>Gunneridae</taxon>
        <taxon>Pentapetalae</taxon>
        <taxon>rosids</taxon>
        <taxon>fabids</taxon>
        <taxon>Malpighiales</taxon>
        <taxon>Rhizophoraceae</taxon>
        <taxon>Rhizophora</taxon>
    </lineage>
</organism>
<protein>
    <submittedName>
        <fullName evidence="1">Short-chain dehydrogenase TIC 32ic-like isoform X2</fullName>
    </submittedName>
</protein>
<accession>A0A2P2P5T5</accession>
<name>A0A2P2P5T5_RHIMU</name>
<dbReference type="AlphaFoldDB" id="A0A2P2P5T5"/>
<dbReference type="EMBL" id="GGEC01069529">
    <property type="protein sequence ID" value="MBX50013.1"/>
    <property type="molecule type" value="Transcribed_RNA"/>
</dbReference>
<reference evidence="1" key="1">
    <citation type="submission" date="2018-02" db="EMBL/GenBank/DDBJ databases">
        <title>Rhizophora mucronata_Transcriptome.</title>
        <authorList>
            <person name="Meera S.P."/>
            <person name="Sreeshan A."/>
            <person name="Augustine A."/>
        </authorList>
    </citation>
    <scope>NUCLEOTIDE SEQUENCE</scope>
    <source>
        <tissue evidence="1">Leaf</tissue>
    </source>
</reference>